<evidence type="ECO:0008006" key="6">
    <source>
        <dbReference type="Google" id="ProtNLM"/>
    </source>
</evidence>
<comment type="caution">
    <text evidence="4">The sequence shown here is derived from an EMBL/GenBank/DDBJ whole genome shotgun (WGS) entry which is preliminary data.</text>
</comment>
<gene>
    <name evidence="4" type="ORF">AB1Y20_023281</name>
</gene>
<keyword evidence="1" id="KW-0732">Signal</keyword>
<feature type="domain" description="FIST" evidence="2">
    <location>
        <begin position="164"/>
        <end position="250"/>
    </location>
</feature>
<sequence length="523" mass="56364">MAACLLDLEVELLLLIVEALDVRHQCRIAASCKLFALVVMELENTTSYLASAAFSGDNTLDVVSKMDAQLLVAPTMGLVLSEWYEKTLPTKFTTCLPANLELIGAEVGHLVYEDWETMLSDKSDFSMWLGHFPEAEVRSFLVSEADALDLRHPAWNGALEEGWKVFILLPVGAGARNIQQVVNNLQRAHADAAIVGGIVTGDRVFQMTNGKFQVSSDGVAGLMFRGNVPLSVLVSRGVAPLSEPYTIGAARSLEAISKAITSEGEVNWDVMEREAAEEMQGMNLWEEDEDELYECVSELITADGESHDAFSALGQAMACSGNGVLIGTSVDPEKDGYNLTCLSHEMVSGQAPRLGGFFLPRPGPGLRWDASCGGTGGKVRFFELSPQQCKEDVISKLTAVAQKAAASGQKLVGGFMFSCAGRGAQFFGEEDFDAKAFGKIFDGKPLMGMYAAGEIGPKALGEAPASRATQVGHAAVQGFTAVYALFLAPERSRRKSCIDIRPEEDIATTYARFKTPHRMDTST</sequence>
<dbReference type="GO" id="GO:0000209">
    <property type="term" value="P:protein polyubiquitination"/>
    <property type="evidence" value="ECO:0007669"/>
    <property type="project" value="TreeGrafter"/>
</dbReference>
<feature type="chain" id="PRO_5044298766" description="FIST C-domain domain-containing protein" evidence="1">
    <location>
        <begin position="20"/>
        <end position="523"/>
    </location>
</feature>
<evidence type="ECO:0000256" key="1">
    <source>
        <dbReference type="SAM" id="SignalP"/>
    </source>
</evidence>
<name>A0AB34JFR2_PRYPA</name>
<reference evidence="4 5" key="1">
    <citation type="journal article" date="2024" name="Science">
        <title>Giant polyketide synthase enzymes in the biosynthesis of giant marine polyether toxins.</title>
        <authorList>
            <person name="Fallon T.R."/>
            <person name="Shende V.V."/>
            <person name="Wierzbicki I.H."/>
            <person name="Pendleton A.L."/>
            <person name="Watervoot N.F."/>
            <person name="Auber R.P."/>
            <person name="Gonzalez D.J."/>
            <person name="Wisecaver J.H."/>
            <person name="Moore B.S."/>
        </authorList>
    </citation>
    <scope>NUCLEOTIDE SEQUENCE [LARGE SCALE GENOMIC DNA]</scope>
    <source>
        <strain evidence="4 5">12B1</strain>
    </source>
</reference>
<dbReference type="PANTHER" id="PTHR14939:SF5">
    <property type="entry name" value="F-BOX ONLY PROTEIN 22"/>
    <property type="match status" value="1"/>
</dbReference>
<protein>
    <recommendedName>
        <fullName evidence="6">FIST C-domain domain-containing protein</fullName>
    </recommendedName>
</protein>
<evidence type="ECO:0000259" key="2">
    <source>
        <dbReference type="Pfam" id="PF08495"/>
    </source>
</evidence>
<evidence type="ECO:0000313" key="4">
    <source>
        <dbReference type="EMBL" id="KAL1519773.1"/>
    </source>
</evidence>
<dbReference type="Pfam" id="PF08495">
    <property type="entry name" value="FIST"/>
    <property type="match status" value="1"/>
</dbReference>
<proteinExistence type="predicted"/>
<dbReference type="AlphaFoldDB" id="A0AB34JFR2"/>
<accession>A0AB34JFR2</accession>
<evidence type="ECO:0000259" key="3">
    <source>
        <dbReference type="Pfam" id="PF10442"/>
    </source>
</evidence>
<dbReference type="InterPro" id="IPR013702">
    <property type="entry name" value="FIST_domain_N"/>
</dbReference>
<dbReference type="Pfam" id="PF10442">
    <property type="entry name" value="FIST_C"/>
    <property type="match status" value="1"/>
</dbReference>
<dbReference type="GO" id="GO:0032436">
    <property type="term" value="P:positive regulation of proteasomal ubiquitin-dependent protein catabolic process"/>
    <property type="evidence" value="ECO:0007669"/>
    <property type="project" value="TreeGrafter"/>
</dbReference>
<feature type="domain" description="FIST C-domain" evidence="3">
    <location>
        <begin position="376"/>
        <end position="457"/>
    </location>
</feature>
<dbReference type="Proteomes" id="UP001515480">
    <property type="component" value="Unassembled WGS sequence"/>
</dbReference>
<keyword evidence="5" id="KW-1185">Reference proteome</keyword>
<dbReference type="InterPro" id="IPR019494">
    <property type="entry name" value="FIST_C"/>
</dbReference>
<dbReference type="PANTHER" id="PTHR14939">
    <property type="entry name" value="F-BOX ONLY PROTEIN 22"/>
    <property type="match status" value="1"/>
</dbReference>
<organism evidence="4 5">
    <name type="scientific">Prymnesium parvum</name>
    <name type="common">Toxic golden alga</name>
    <dbReference type="NCBI Taxonomy" id="97485"/>
    <lineage>
        <taxon>Eukaryota</taxon>
        <taxon>Haptista</taxon>
        <taxon>Haptophyta</taxon>
        <taxon>Prymnesiophyceae</taxon>
        <taxon>Prymnesiales</taxon>
        <taxon>Prymnesiaceae</taxon>
        <taxon>Prymnesium</taxon>
    </lineage>
</organism>
<dbReference type="EMBL" id="JBGBPQ010000009">
    <property type="protein sequence ID" value="KAL1519773.1"/>
    <property type="molecule type" value="Genomic_DNA"/>
</dbReference>
<evidence type="ECO:0000313" key="5">
    <source>
        <dbReference type="Proteomes" id="UP001515480"/>
    </source>
</evidence>
<feature type="signal peptide" evidence="1">
    <location>
        <begin position="1"/>
        <end position="19"/>
    </location>
</feature>